<accession>A0AAD9KQM3</accession>
<proteinExistence type="predicted"/>
<feature type="compositionally biased region" description="Polar residues" evidence="1">
    <location>
        <begin position="375"/>
        <end position="395"/>
    </location>
</feature>
<dbReference type="AlphaFoldDB" id="A0AAD9KQM3"/>
<comment type="caution">
    <text evidence="3">The sequence shown here is derived from an EMBL/GenBank/DDBJ whole genome shotgun (WGS) entry which is preliminary data.</text>
</comment>
<feature type="region of interest" description="Disordered" evidence="1">
    <location>
        <begin position="317"/>
        <end position="341"/>
    </location>
</feature>
<dbReference type="InterPro" id="IPR039142">
    <property type="entry name" value="NRF1/Ewg"/>
</dbReference>
<name>A0AAD9KQM3_RIDPI</name>
<dbReference type="PROSITE" id="PS50229">
    <property type="entry name" value="WH1"/>
    <property type="match status" value="1"/>
</dbReference>
<keyword evidence="4" id="KW-1185">Reference proteome</keyword>
<dbReference type="PANTHER" id="PTHR20338">
    <property type="entry name" value="NUCLEAR RESPIRATORY FACTOR 1"/>
    <property type="match status" value="1"/>
</dbReference>
<dbReference type="Gene3D" id="2.30.29.30">
    <property type="entry name" value="Pleckstrin-homology domain (PH domain)/Phosphotyrosine-binding domain (PTB)"/>
    <property type="match status" value="1"/>
</dbReference>
<gene>
    <name evidence="3" type="ORF">NP493_725g01016</name>
</gene>
<protein>
    <recommendedName>
        <fullName evidence="2">WH1 domain-containing protein</fullName>
    </recommendedName>
</protein>
<dbReference type="GO" id="GO:0006357">
    <property type="term" value="P:regulation of transcription by RNA polymerase II"/>
    <property type="evidence" value="ECO:0007669"/>
    <property type="project" value="InterPro"/>
</dbReference>
<evidence type="ECO:0000256" key="1">
    <source>
        <dbReference type="SAM" id="MobiDB-lite"/>
    </source>
</evidence>
<feature type="compositionally biased region" description="Basic and acidic residues" evidence="1">
    <location>
        <begin position="320"/>
        <end position="331"/>
    </location>
</feature>
<dbReference type="InterPro" id="IPR000697">
    <property type="entry name" value="WH1/EVH1_dom"/>
</dbReference>
<dbReference type="Proteomes" id="UP001209878">
    <property type="component" value="Unassembled WGS sequence"/>
</dbReference>
<dbReference type="GO" id="GO:0003700">
    <property type="term" value="F:DNA-binding transcription factor activity"/>
    <property type="evidence" value="ECO:0007669"/>
    <property type="project" value="InterPro"/>
</dbReference>
<feature type="region of interest" description="Disordered" evidence="1">
    <location>
        <begin position="365"/>
        <end position="395"/>
    </location>
</feature>
<evidence type="ECO:0000313" key="3">
    <source>
        <dbReference type="EMBL" id="KAK2175580.1"/>
    </source>
</evidence>
<dbReference type="InterPro" id="IPR011993">
    <property type="entry name" value="PH-like_dom_sf"/>
</dbReference>
<evidence type="ECO:0000313" key="4">
    <source>
        <dbReference type="Proteomes" id="UP001209878"/>
    </source>
</evidence>
<feature type="region of interest" description="Disordered" evidence="1">
    <location>
        <begin position="19"/>
        <end position="54"/>
    </location>
</feature>
<feature type="domain" description="WH1" evidence="2">
    <location>
        <begin position="170"/>
        <end position="297"/>
    </location>
</feature>
<dbReference type="EMBL" id="JAODUO010000722">
    <property type="protein sequence ID" value="KAK2175580.1"/>
    <property type="molecule type" value="Genomic_DNA"/>
</dbReference>
<reference evidence="3" key="1">
    <citation type="journal article" date="2023" name="Mol. Biol. Evol.">
        <title>Third-Generation Sequencing Reveals the Adaptive Role of the Epigenome in Three Deep-Sea Polychaetes.</title>
        <authorList>
            <person name="Perez M."/>
            <person name="Aroh O."/>
            <person name="Sun Y."/>
            <person name="Lan Y."/>
            <person name="Juniper S.K."/>
            <person name="Young C.R."/>
            <person name="Angers B."/>
            <person name="Qian P.Y."/>
        </authorList>
    </citation>
    <scope>NUCLEOTIDE SEQUENCE</scope>
    <source>
        <strain evidence="3">R07B-5</strain>
    </source>
</reference>
<evidence type="ECO:0000259" key="2">
    <source>
        <dbReference type="PROSITE" id="PS50229"/>
    </source>
</evidence>
<sequence>MESLSAVESDSWRLSKIEEELERLEIPTSHGHEEEDDDEGFPAPPTAAELREMSSPVADAEIYSHAVIKPSAPGKGSHTPTDREAAGFISGKYDSLERVRPSLPGLSMFPSSECSLGSATVSPGSPASGYDVRSGSLGRNLSGRWRHPQLLQGYAPASEQEIHQVEMFYRSHKTDVFVCQCLVHMYVGTVRADQSGSPGVSEVDNWRYTQTGLPLLLFDTGESRRQRRLHLVLAEKGTGFVLWRDSVDHLTNYRAPRASFHTMHLSNDHACIVGFNFDDSVAAAGFLHRIKTFTADPDGDVLQLSGAAAKKMMKKRMKEAKKLAKEQAKRDKSAKRKRPTKADISSPCCFIHLTKLDPGDGMMLLDTHAAPVSPSPSGLATSQRSSTLPRTKSGR</sequence>
<organism evidence="3 4">
    <name type="scientific">Ridgeia piscesae</name>
    <name type="common">Tubeworm</name>
    <dbReference type="NCBI Taxonomy" id="27915"/>
    <lineage>
        <taxon>Eukaryota</taxon>
        <taxon>Metazoa</taxon>
        <taxon>Spiralia</taxon>
        <taxon>Lophotrochozoa</taxon>
        <taxon>Annelida</taxon>
        <taxon>Polychaeta</taxon>
        <taxon>Sedentaria</taxon>
        <taxon>Canalipalpata</taxon>
        <taxon>Sabellida</taxon>
        <taxon>Siboglinidae</taxon>
        <taxon>Ridgeia</taxon>
    </lineage>
</organism>